<evidence type="ECO:0000313" key="11">
    <source>
        <dbReference type="Proteomes" id="UP000287166"/>
    </source>
</evidence>
<dbReference type="PROSITE" id="PS00108">
    <property type="entry name" value="PROTEIN_KINASE_ST"/>
    <property type="match status" value="1"/>
</dbReference>
<evidence type="ECO:0000256" key="4">
    <source>
        <dbReference type="ARBA" id="ARBA00022741"/>
    </source>
</evidence>
<comment type="caution">
    <text evidence="10">The sequence shown here is derived from an EMBL/GenBank/DDBJ whole genome shotgun (WGS) entry which is preliminary data.</text>
</comment>
<keyword evidence="11" id="KW-1185">Reference proteome</keyword>
<dbReference type="GO" id="GO:0005737">
    <property type="term" value="C:cytoplasm"/>
    <property type="evidence" value="ECO:0007669"/>
    <property type="project" value="TreeGrafter"/>
</dbReference>
<dbReference type="PANTHER" id="PTHR47634">
    <property type="entry name" value="PROTEIN KINASE DOMAIN-CONTAINING PROTEIN-RELATED"/>
    <property type="match status" value="1"/>
</dbReference>
<accession>A0A401G985</accession>
<keyword evidence="3" id="KW-0808">Transferase</keyword>
<keyword evidence="5 10" id="KW-0418">Kinase</keyword>
<evidence type="ECO:0000313" key="10">
    <source>
        <dbReference type="EMBL" id="GBE78721.1"/>
    </source>
</evidence>
<evidence type="ECO:0000256" key="2">
    <source>
        <dbReference type="ARBA" id="ARBA00022527"/>
    </source>
</evidence>
<dbReference type="OrthoDB" id="5979581at2759"/>
<evidence type="ECO:0000256" key="3">
    <source>
        <dbReference type="ARBA" id="ARBA00022679"/>
    </source>
</evidence>
<evidence type="ECO:0000256" key="7">
    <source>
        <dbReference type="ARBA" id="ARBA00047899"/>
    </source>
</evidence>
<keyword evidence="6" id="KW-0067">ATP-binding</keyword>
<comment type="catalytic activity">
    <reaction evidence="8">
        <text>L-seryl-[protein] + ATP = O-phospho-L-seryl-[protein] + ADP + H(+)</text>
        <dbReference type="Rhea" id="RHEA:17989"/>
        <dbReference type="Rhea" id="RHEA-COMP:9863"/>
        <dbReference type="Rhea" id="RHEA-COMP:11604"/>
        <dbReference type="ChEBI" id="CHEBI:15378"/>
        <dbReference type="ChEBI" id="CHEBI:29999"/>
        <dbReference type="ChEBI" id="CHEBI:30616"/>
        <dbReference type="ChEBI" id="CHEBI:83421"/>
        <dbReference type="ChEBI" id="CHEBI:456216"/>
        <dbReference type="EC" id="2.7.11.1"/>
    </reaction>
</comment>
<dbReference type="InterPro" id="IPR051334">
    <property type="entry name" value="SRPK"/>
</dbReference>
<evidence type="ECO:0000256" key="1">
    <source>
        <dbReference type="ARBA" id="ARBA00012513"/>
    </source>
</evidence>
<dbReference type="InParanoid" id="A0A401G985"/>
<evidence type="ECO:0000259" key="9">
    <source>
        <dbReference type="PROSITE" id="PS50011"/>
    </source>
</evidence>
<dbReference type="STRING" id="139825.A0A401G985"/>
<dbReference type="GO" id="GO:0004674">
    <property type="term" value="F:protein serine/threonine kinase activity"/>
    <property type="evidence" value="ECO:0007669"/>
    <property type="project" value="UniProtKB-KW"/>
</dbReference>
<evidence type="ECO:0000256" key="6">
    <source>
        <dbReference type="ARBA" id="ARBA00022840"/>
    </source>
</evidence>
<dbReference type="PROSITE" id="PS50011">
    <property type="entry name" value="PROTEIN_KINASE_DOM"/>
    <property type="match status" value="1"/>
</dbReference>
<protein>
    <recommendedName>
        <fullName evidence="1">non-specific serine/threonine protein kinase</fullName>
        <ecNumber evidence="1">2.7.11.1</ecNumber>
    </recommendedName>
</protein>
<organism evidence="10 11">
    <name type="scientific">Sparassis crispa</name>
    <dbReference type="NCBI Taxonomy" id="139825"/>
    <lineage>
        <taxon>Eukaryota</taxon>
        <taxon>Fungi</taxon>
        <taxon>Dikarya</taxon>
        <taxon>Basidiomycota</taxon>
        <taxon>Agaricomycotina</taxon>
        <taxon>Agaricomycetes</taxon>
        <taxon>Polyporales</taxon>
        <taxon>Sparassidaceae</taxon>
        <taxon>Sparassis</taxon>
    </lineage>
</organism>
<evidence type="ECO:0000256" key="5">
    <source>
        <dbReference type="ARBA" id="ARBA00022777"/>
    </source>
</evidence>
<dbReference type="GO" id="GO:0005634">
    <property type="term" value="C:nucleus"/>
    <property type="evidence" value="ECO:0007669"/>
    <property type="project" value="TreeGrafter"/>
</dbReference>
<dbReference type="GO" id="GO:0050684">
    <property type="term" value="P:regulation of mRNA processing"/>
    <property type="evidence" value="ECO:0007669"/>
    <property type="project" value="TreeGrafter"/>
</dbReference>
<dbReference type="GO" id="GO:0000245">
    <property type="term" value="P:spliceosomal complex assembly"/>
    <property type="evidence" value="ECO:0007669"/>
    <property type="project" value="TreeGrafter"/>
</dbReference>
<comment type="catalytic activity">
    <reaction evidence="7">
        <text>L-threonyl-[protein] + ATP = O-phospho-L-threonyl-[protein] + ADP + H(+)</text>
        <dbReference type="Rhea" id="RHEA:46608"/>
        <dbReference type="Rhea" id="RHEA-COMP:11060"/>
        <dbReference type="Rhea" id="RHEA-COMP:11605"/>
        <dbReference type="ChEBI" id="CHEBI:15378"/>
        <dbReference type="ChEBI" id="CHEBI:30013"/>
        <dbReference type="ChEBI" id="CHEBI:30616"/>
        <dbReference type="ChEBI" id="CHEBI:61977"/>
        <dbReference type="ChEBI" id="CHEBI:456216"/>
        <dbReference type="EC" id="2.7.11.1"/>
    </reaction>
</comment>
<dbReference type="Proteomes" id="UP000287166">
    <property type="component" value="Unassembled WGS sequence"/>
</dbReference>
<dbReference type="AlphaFoldDB" id="A0A401G985"/>
<dbReference type="EC" id="2.7.11.1" evidence="1"/>
<dbReference type="SMART" id="SM00220">
    <property type="entry name" value="S_TKc"/>
    <property type="match status" value="1"/>
</dbReference>
<dbReference type="InterPro" id="IPR011009">
    <property type="entry name" value="Kinase-like_dom_sf"/>
</dbReference>
<dbReference type="InterPro" id="IPR008271">
    <property type="entry name" value="Ser/Thr_kinase_AS"/>
</dbReference>
<name>A0A401G985_9APHY</name>
<reference evidence="10 11" key="1">
    <citation type="journal article" date="2018" name="Sci. Rep.">
        <title>Genome sequence of the cauliflower mushroom Sparassis crispa (Hanabiratake) and its association with beneficial usage.</title>
        <authorList>
            <person name="Kiyama R."/>
            <person name="Furutani Y."/>
            <person name="Kawaguchi K."/>
            <person name="Nakanishi T."/>
        </authorList>
    </citation>
    <scope>NUCLEOTIDE SEQUENCE [LARGE SCALE GENOMIC DNA]</scope>
</reference>
<dbReference type="RefSeq" id="XP_027609634.1">
    <property type="nucleotide sequence ID" value="XM_027753833.1"/>
</dbReference>
<keyword evidence="4" id="KW-0547">Nucleotide-binding</keyword>
<dbReference type="Gene3D" id="1.10.510.10">
    <property type="entry name" value="Transferase(Phosphotransferase) domain 1"/>
    <property type="match status" value="1"/>
</dbReference>
<feature type="domain" description="Protein kinase" evidence="9">
    <location>
        <begin position="117"/>
        <end position="520"/>
    </location>
</feature>
<proteinExistence type="predicted"/>
<evidence type="ECO:0000256" key="8">
    <source>
        <dbReference type="ARBA" id="ARBA00048679"/>
    </source>
</evidence>
<dbReference type="PANTHER" id="PTHR47634:SF9">
    <property type="entry name" value="PROTEIN KINASE DOMAIN-CONTAINING PROTEIN-RELATED"/>
    <property type="match status" value="1"/>
</dbReference>
<dbReference type="Gene3D" id="3.30.200.20">
    <property type="entry name" value="Phosphorylase Kinase, domain 1"/>
    <property type="match status" value="1"/>
</dbReference>
<dbReference type="GeneID" id="38775638"/>
<sequence length="522" mass="58435">MKAGPLVLESIAKLRNQPRKLLKLKSPPSLRHINNCSHSLGSHAVTSNKAIPSPSPLVAPHSTLGVDILSAAVREDAPAVLEYPEEPVGLPAALLPPDIPAFMEVHIGDEIGPQGRYTIVRKLGYGSYSSVWLARDREYVRRGASRCVISAFISLAFERSAPSKYVAIKILTKQATRLVEKELMQEPRVLGFMRFRAQFKQGADKCVKLYDEFVCETARNDTGPHICLVTELLGMGLSRFCKQFPRRALPLPLLKLSMRHLLIGLNFIHYGCSLTHTDLKPDNIMLASPFSDEEITAILRDDPPKYYPTMSILDREVRPIVSQPLPTPPVPMDKLVFKLADFGHAQICEEEVTDDISPRAFRAPEIILQCGWNFKVDMWAVGCLVRHDPQQPTLFFTECLLQTFELLTGSQLFTPEDNPAEGITADDDHLLRIMQIQGRPFPAEFLADSFNRDQFFNADGTLIHMPTKIDPRTIAERIRDSETVEGPQELAAAAAFIERCLQCVPEDRPDAEVLIKDPWLQG</sequence>
<dbReference type="Pfam" id="PF00069">
    <property type="entry name" value="Pkinase"/>
    <property type="match status" value="1"/>
</dbReference>
<keyword evidence="2" id="KW-0723">Serine/threonine-protein kinase</keyword>
<dbReference type="InterPro" id="IPR000719">
    <property type="entry name" value="Prot_kinase_dom"/>
</dbReference>
<dbReference type="GO" id="GO:0005524">
    <property type="term" value="F:ATP binding"/>
    <property type="evidence" value="ECO:0007669"/>
    <property type="project" value="UniProtKB-KW"/>
</dbReference>
<gene>
    <name evidence="10" type="ORF">SCP_0116120</name>
</gene>
<dbReference type="EMBL" id="BFAD01000001">
    <property type="protein sequence ID" value="GBE78721.1"/>
    <property type="molecule type" value="Genomic_DNA"/>
</dbReference>
<dbReference type="SUPFAM" id="SSF56112">
    <property type="entry name" value="Protein kinase-like (PK-like)"/>
    <property type="match status" value="1"/>
</dbReference>